<evidence type="ECO:0000313" key="2">
    <source>
        <dbReference type="EMBL" id="TWI78306.1"/>
    </source>
</evidence>
<evidence type="ECO:0000313" key="3">
    <source>
        <dbReference type="Proteomes" id="UP000316167"/>
    </source>
</evidence>
<gene>
    <name evidence="2" type="ORF">IQ13_3988</name>
</gene>
<dbReference type="PANTHER" id="PTHR36444:SF3">
    <property type="entry name" value="TRANSCRIPTIONAL ACTIVATOR, PUTATIVE-RELATED"/>
    <property type="match status" value="1"/>
</dbReference>
<proteinExistence type="predicted"/>
<evidence type="ECO:0000259" key="1">
    <source>
        <dbReference type="SMART" id="SM00871"/>
    </source>
</evidence>
<dbReference type="Proteomes" id="UP000316167">
    <property type="component" value="Unassembled WGS sequence"/>
</dbReference>
<dbReference type="InterPro" id="IPR029442">
    <property type="entry name" value="GyrI-like"/>
</dbReference>
<dbReference type="InterPro" id="IPR011256">
    <property type="entry name" value="Reg_factor_effector_dom_sf"/>
</dbReference>
<dbReference type="InterPro" id="IPR010499">
    <property type="entry name" value="AraC_E-bd"/>
</dbReference>
<dbReference type="Gene3D" id="3.20.80.10">
    <property type="entry name" value="Regulatory factor, effector binding domain"/>
    <property type="match status" value="1"/>
</dbReference>
<name>A0A562SCG4_9BACT</name>
<comment type="caution">
    <text evidence="2">The sequence shown here is derived from an EMBL/GenBank/DDBJ whole genome shotgun (WGS) entry which is preliminary data.</text>
</comment>
<dbReference type="InterPro" id="IPR053182">
    <property type="entry name" value="YobU-like_regulator"/>
</dbReference>
<dbReference type="EMBL" id="VLLE01000007">
    <property type="protein sequence ID" value="TWI78306.1"/>
    <property type="molecule type" value="Genomic_DNA"/>
</dbReference>
<dbReference type="SUPFAM" id="SSF55136">
    <property type="entry name" value="Probable bacterial effector-binding domain"/>
    <property type="match status" value="1"/>
</dbReference>
<organism evidence="2 3">
    <name type="scientific">Lacibacter cauensis</name>
    <dbReference type="NCBI Taxonomy" id="510947"/>
    <lineage>
        <taxon>Bacteria</taxon>
        <taxon>Pseudomonadati</taxon>
        <taxon>Bacteroidota</taxon>
        <taxon>Chitinophagia</taxon>
        <taxon>Chitinophagales</taxon>
        <taxon>Chitinophagaceae</taxon>
        <taxon>Lacibacter</taxon>
    </lineage>
</organism>
<dbReference type="OrthoDB" id="8560232at2"/>
<accession>A0A562SCG4</accession>
<keyword evidence="3" id="KW-1185">Reference proteome</keyword>
<dbReference type="RefSeq" id="WP_144888461.1">
    <property type="nucleotide sequence ID" value="NZ_VLLE01000007.1"/>
</dbReference>
<dbReference type="Pfam" id="PF06445">
    <property type="entry name" value="GyrI-like"/>
    <property type="match status" value="1"/>
</dbReference>
<feature type="domain" description="AraC effector-binding" evidence="1">
    <location>
        <begin position="2"/>
        <end position="154"/>
    </location>
</feature>
<dbReference type="AlphaFoldDB" id="A0A562SCG4"/>
<protein>
    <submittedName>
        <fullName evidence="2">AraC family transcriptional regulator</fullName>
    </submittedName>
</protein>
<dbReference type="SMART" id="SM00871">
    <property type="entry name" value="AraC_E_bind"/>
    <property type="match status" value="1"/>
</dbReference>
<reference evidence="2 3" key="1">
    <citation type="journal article" date="2015" name="Stand. Genomic Sci.">
        <title>Genomic Encyclopedia of Bacterial and Archaeal Type Strains, Phase III: the genomes of soil and plant-associated and newly described type strains.</title>
        <authorList>
            <person name="Whitman W.B."/>
            <person name="Woyke T."/>
            <person name="Klenk H.P."/>
            <person name="Zhou Y."/>
            <person name="Lilburn T.G."/>
            <person name="Beck B.J."/>
            <person name="De Vos P."/>
            <person name="Vandamme P."/>
            <person name="Eisen J.A."/>
            <person name="Garrity G."/>
            <person name="Hugenholtz P."/>
            <person name="Kyrpides N.C."/>
        </authorList>
    </citation>
    <scope>NUCLEOTIDE SEQUENCE [LARGE SCALE GENOMIC DNA]</scope>
    <source>
        <strain evidence="2 3">CGMCC 1.7271</strain>
    </source>
</reference>
<sequence length="156" mass="18071">MLQPRILELQPKTLAGKQQRMSFVHNQTGLLWQSFMQQRTQLAAVNDLLYSLQVYNADYFTTFNPANEFTKWALAEVIDTTALPEGFEHFHLPGGLYAVFDHKGSDTAIFQEIFSQWLPQSDYVVDDRPHFEVLGEKYKNNSEDSEEGIWIPVKKK</sequence>
<dbReference type="PANTHER" id="PTHR36444">
    <property type="entry name" value="TRANSCRIPTIONAL REGULATOR PROTEIN YOBU-RELATED"/>
    <property type="match status" value="1"/>
</dbReference>